<evidence type="ECO:0000313" key="8">
    <source>
        <dbReference type="EMBL" id="CAG7601982.1"/>
    </source>
</evidence>
<keyword evidence="4 7" id="KW-0472">Membrane</keyword>
<keyword evidence="7" id="KW-0997">Cell inner membrane</keyword>
<dbReference type="Proteomes" id="UP000693996">
    <property type="component" value="Chromosome"/>
</dbReference>
<dbReference type="CDD" id="cd08010">
    <property type="entry name" value="MltG_like"/>
    <property type="match status" value="1"/>
</dbReference>
<dbReference type="HAMAP" id="MF_02065">
    <property type="entry name" value="MltG"/>
    <property type="match status" value="1"/>
</dbReference>
<organism evidence="8 9">
    <name type="scientific">Candidatus Vallotiella hemipterorum</name>
    <dbReference type="NCBI Taxonomy" id="1177213"/>
    <lineage>
        <taxon>Bacteria</taxon>
        <taxon>Pseudomonadati</taxon>
        <taxon>Pseudomonadota</taxon>
        <taxon>Betaproteobacteria</taxon>
        <taxon>Burkholderiales</taxon>
        <taxon>Burkholderiaceae</taxon>
        <taxon>Candidatus Vallotiella</taxon>
    </lineage>
</organism>
<keyword evidence="5 7" id="KW-0456">Lyase</keyword>
<comment type="function">
    <text evidence="7">Functions as a peptidoglycan terminase that cleaves nascent peptidoglycan strands endolytically to terminate their elongation.</text>
</comment>
<evidence type="ECO:0000256" key="1">
    <source>
        <dbReference type="ARBA" id="ARBA00022475"/>
    </source>
</evidence>
<comment type="catalytic activity">
    <reaction evidence="7">
        <text>a peptidoglycan chain = a peptidoglycan chain with N-acetyl-1,6-anhydromuramyl-[peptide] at the reducing end + a peptidoglycan chain with N-acetylglucosamine at the non-reducing end.</text>
        <dbReference type="EC" id="4.2.2.29"/>
    </reaction>
</comment>
<feature type="transmembrane region" description="Helical" evidence="7">
    <location>
        <begin position="7"/>
        <end position="30"/>
    </location>
</feature>
<keyword evidence="6 7" id="KW-0961">Cell wall biogenesis/degradation</keyword>
<evidence type="ECO:0000256" key="3">
    <source>
        <dbReference type="ARBA" id="ARBA00022989"/>
    </source>
</evidence>
<sequence length="357" mass="40319">MFVFKRVLFSTVAIAAFGIFIACSSVWYWARAPIHMTLPLNVTIQPRSGLRSIAFQLRCSGVPIERHLFVLMARILGMSLQLKPGHYVFSTEVTPYDLLQKLAKGNVRQCLVTIIEGWTFRRMRDEINTHPALRHDSVMLSDSQLMRKIMANISPTDQHKTSTQNALHMLSMKGVPVQKPEGLFFPDTYLFEENTSDLDIYRRSYHLMHLRIQREWEGRSPGLPYLGPYDALKMASIIEKETGRAKDKPLVASVFINRLRLSMPLQTDSTVIYGLGTLYTGQLCKKDLQTDTPYNTYIRGGLPPTPISLPGNASLKAALHGASSEALYFVSRGDGSTHFSNNLVDHNKAVDKYIRGR</sequence>
<reference evidence="8 9" key="1">
    <citation type="submission" date="2021-06" db="EMBL/GenBank/DDBJ databases">
        <authorList>
            <person name="Szabo G."/>
        </authorList>
    </citation>
    <scope>NUCLEOTIDE SEQUENCE [LARGE SCALE GENOMIC DNA]</scope>
    <source>
        <strain evidence="8">MYVALT</strain>
    </source>
</reference>
<proteinExistence type="inferred from homology"/>
<evidence type="ECO:0000313" key="9">
    <source>
        <dbReference type="Proteomes" id="UP000693996"/>
    </source>
</evidence>
<keyword evidence="9" id="KW-1185">Reference proteome</keyword>
<keyword evidence="2 7" id="KW-0812">Transmembrane</keyword>
<evidence type="ECO:0000256" key="4">
    <source>
        <dbReference type="ARBA" id="ARBA00023136"/>
    </source>
</evidence>
<dbReference type="GO" id="GO:0005886">
    <property type="term" value="C:plasma membrane"/>
    <property type="evidence" value="ECO:0007669"/>
    <property type="project" value="UniProtKB-SubCell"/>
</dbReference>
<dbReference type="PANTHER" id="PTHR30518:SF2">
    <property type="entry name" value="ENDOLYTIC MUREIN TRANSGLYCOSYLASE"/>
    <property type="match status" value="1"/>
</dbReference>
<dbReference type="InterPro" id="IPR003770">
    <property type="entry name" value="MLTG-like"/>
</dbReference>
<feature type="site" description="Important for catalytic activity" evidence="7">
    <location>
        <position position="241"/>
    </location>
</feature>
<evidence type="ECO:0000256" key="5">
    <source>
        <dbReference type="ARBA" id="ARBA00023239"/>
    </source>
</evidence>
<dbReference type="GO" id="GO:0071555">
    <property type="term" value="P:cell wall organization"/>
    <property type="evidence" value="ECO:0007669"/>
    <property type="project" value="UniProtKB-KW"/>
</dbReference>
<dbReference type="GO" id="GO:0009252">
    <property type="term" value="P:peptidoglycan biosynthetic process"/>
    <property type="evidence" value="ECO:0007669"/>
    <property type="project" value="UniProtKB-UniRule"/>
</dbReference>
<evidence type="ECO:0000256" key="6">
    <source>
        <dbReference type="ARBA" id="ARBA00023316"/>
    </source>
</evidence>
<dbReference type="RefSeq" id="WP_216797000.1">
    <property type="nucleotide sequence ID" value="NZ_OU343031.1"/>
</dbReference>
<gene>
    <name evidence="7" type="primary">mltG</name>
    <name evidence="8" type="ORF">MYVALT_F_02940</name>
</gene>
<dbReference type="EC" id="4.2.2.29" evidence="7"/>
<protein>
    <recommendedName>
        <fullName evidence="7">Endolytic murein transglycosylase</fullName>
        <ecNumber evidence="7">4.2.2.29</ecNumber>
    </recommendedName>
    <alternativeName>
        <fullName evidence="7">Peptidoglycan lytic transglycosylase</fullName>
    </alternativeName>
    <alternativeName>
        <fullName evidence="7">Peptidoglycan polymerization terminase</fullName>
    </alternativeName>
</protein>
<dbReference type="EMBL" id="OU343031">
    <property type="protein sequence ID" value="CAG7601982.1"/>
    <property type="molecule type" value="Genomic_DNA"/>
</dbReference>
<keyword evidence="1 7" id="KW-1003">Cell membrane</keyword>
<evidence type="ECO:0000256" key="2">
    <source>
        <dbReference type="ARBA" id="ARBA00022692"/>
    </source>
</evidence>
<dbReference type="PANTHER" id="PTHR30518">
    <property type="entry name" value="ENDOLYTIC MUREIN TRANSGLYCOSYLASE"/>
    <property type="match status" value="1"/>
</dbReference>
<comment type="similarity">
    <text evidence="7">Belongs to the transglycosylase MltG family.</text>
</comment>
<dbReference type="Pfam" id="PF02618">
    <property type="entry name" value="YceG"/>
    <property type="match status" value="1"/>
</dbReference>
<dbReference type="PROSITE" id="PS51257">
    <property type="entry name" value="PROKAR_LIPOPROTEIN"/>
    <property type="match status" value="1"/>
</dbReference>
<dbReference type="KEGG" id="vtr:MYVALT_F_02940"/>
<dbReference type="NCBIfam" id="TIGR00247">
    <property type="entry name" value="endolytic transglycosylase MltG"/>
    <property type="match status" value="1"/>
</dbReference>
<name>A0A916NLM4_9BURK</name>
<dbReference type="GO" id="GO:0008932">
    <property type="term" value="F:lytic endotransglycosylase activity"/>
    <property type="evidence" value="ECO:0007669"/>
    <property type="project" value="UniProtKB-UniRule"/>
</dbReference>
<accession>A0A916NLM4</accession>
<comment type="subcellular location">
    <subcellularLocation>
        <location evidence="7">Cell inner membrane</location>
        <topology evidence="7">Single-pass membrane protein</topology>
    </subcellularLocation>
</comment>
<keyword evidence="3 7" id="KW-1133">Transmembrane helix</keyword>
<dbReference type="AlphaFoldDB" id="A0A916NLM4"/>
<evidence type="ECO:0000256" key="7">
    <source>
        <dbReference type="HAMAP-Rule" id="MF_02065"/>
    </source>
</evidence>